<feature type="domain" description="Ketosynthase family 3 (KS3)" evidence="11">
    <location>
        <begin position="1076"/>
        <end position="1655"/>
    </location>
</feature>
<protein>
    <recommendedName>
        <fullName evidence="2">beta-ketoacyl-[acyl-carrier-protein] synthase I</fullName>
        <ecNumber evidence="2">2.3.1.41</ecNumber>
    </recommendedName>
</protein>
<dbReference type="GO" id="GO:0044550">
    <property type="term" value="P:secondary metabolite biosynthetic process"/>
    <property type="evidence" value="ECO:0007669"/>
    <property type="project" value="UniProtKB-ARBA"/>
</dbReference>
<dbReference type="InterPro" id="IPR040899">
    <property type="entry name" value="Fas_alpha_ACP"/>
</dbReference>
<dbReference type="InterPro" id="IPR018201">
    <property type="entry name" value="Ketoacyl_synth_AS"/>
</dbReference>
<dbReference type="PIRSF" id="PIRSF000454">
    <property type="entry name" value="FAS_yeast_alpha"/>
    <property type="match status" value="1"/>
</dbReference>
<keyword evidence="5 6" id="KW-0808">Transferase</keyword>
<name>A0AAW0R465_9PEZI</name>
<dbReference type="Gene3D" id="6.10.250.1930">
    <property type="match status" value="1"/>
</dbReference>
<evidence type="ECO:0000256" key="10">
    <source>
        <dbReference type="SAM" id="MobiDB-lite"/>
    </source>
</evidence>
<dbReference type="InterPro" id="IPR016039">
    <property type="entry name" value="Thiolase-like"/>
</dbReference>
<dbReference type="Pfam" id="PF00109">
    <property type="entry name" value="ketoacyl-synt"/>
    <property type="match status" value="1"/>
</dbReference>
<dbReference type="InterPro" id="IPR041550">
    <property type="entry name" value="FASI_helical"/>
</dbReference>
<feature type="compositionally biased region" description="Low complexity" evidence="10">
    <location>
        <begin position="537"/>
        <end position="546"/>
    </location>
</feature>
<dbReference type="InterPro" id="IPR020841">
    <property type="entry name" value="PKS_Beta-ketoAc_synthase_dom"/>
</dbReference>
<dbReference type="Gene3D" id="3.40.47.10">
    <property type="match status" value="2"/>
</dbReference>
<evidence type="ECO:0000259" key="11">
    <source>
        <dbReference type="PROSITE" id="PS52004"/>
    </source>
</evidence>
<feature type="coiled-coil region" evidence="9">
    <location>
        <begin position="352"/>
        <end position="379"/>
    </location>
</feature>
<comment type="caution">
    <text evidence="12">The sequence shown here is derived from an EMBL/GenBank/DDBJ whole genome shotgun (WGS) entry which is preliminary data.</text>
</comment>
<dbReference type="EMBL" id="JAQQWP010000003">
    <property type="protein sequence ID" value="KAK8123763.1"/>
    <property type="molecule type" value="Genomic_DNA"/>
</dbReference>
<keyword evidence="3 6" id="KW-0596">Phosphopantetheine</keyword>
<dbReference type="Proteomes" id="UP001392437">
    <property type="component" value="Unassembled WGS sequence"/>
</dbReference>
<dbReference type="GO" id="GO:0004315">
    <property type="term" value="F:3-oxoacyl-[acyl-carrier-protein] synthase activity"/>
    <property type="evidence" value="ECO:0007669"/>
    <property type="project" value="UniProtKB-EC"/>
</dbReference>
<dbReference type="GO" id="GO:0004316">
    <property type="term" value="F:3-oxoacyl-[acyl-carrier-protein] reductase (NADPH) activity"/>
    <property type="evidence" value="ECO:0007669"/>
    <property type="project" value="InterPro"/>
</dbReference>
<evidence type="ECO:0000256" key="1">
    <source>
        <dbReference type="ARBA" id="ARBA00007485"/>
    </source>
</evidence>
<dbReference type="CDD" id="cd08950">
    <property type="entry name" value="KR_fFAS_SDR_c_like"/>
    <property type="match status" value="1"/>
</dbReference>
<feature type="active site" description="For beta-ketoacyl synthase activity" evidence="7">
    <location>
        <position position="1261"/>
    </location>
</feature>
<dbReference type="PANTHER" id="PTHR10982:SF21">
    <property type="entry name" value="FATTY ACID SYNTHASE SUBUNIT BETA"/>
    <property type="match status" value="1"/>
</dbReference>
<evidence type="ECO:0000256" key="9">
    <source>
        <dbReference type="SAM" id="Coils"/>
    </source>
</evidence>
<dbReference type="PANTHER" id="PTHR10982">
    <property type="entry name" value="MALONYL COA-ACYL CARRIER PROTEIN TRANSACYLASE"/>
    <property type="match status" value="1"/>
</dbReference>
<dbReference type="GO" id="GO:0008897">
    <property type="term" value="F:holo-[acyl-carrier-protein] synthase activity"/>
    <property type="evidence" value="ECO:0007669"/>
    <property type="project" value="InterPro"/>
</dbReference>
<gene>
    <name evidence="12" type="ORF">PG999_003681</name>
</gene>
<dbReference type="Pfam" id="PF02801">
    <property type="entry name" value="Ketoacyl-synt_C"/>
    <property type="match status" value="1"/>
</dbReference>
<dbReference type="GO" id="GO:0042759">
    <property type="term" value="P:long-chain fatty acid biosynthetic process"/>
    <property type="evidence" value="ECO:0007669"/>
    <property type="project" value="UniProtKB-UniRule"/>
</dbReference>
<evidence type="ECO:0000313" key="13">
    <source>
        <dbReference type="Proteomes" id="UP001392437"/>
    </source>
</evidence>
<evidence type="ECO:0000256" key="4">
    <source>
        <dbReference type="ARBA" id="ARBA00022553"/>
    </source>
</evidence>
<dbReference type="InterPro" id="IPR036291">
    <property type="entry name" value="NAD(P)-bd_dom_sf"/>
</dbReference>
<dbReference type="FunFam" id="3.90.25.70:FF:000001">
    <property type="entry name" value="Fatty acid synthase subunit alpha"/>
    <property type="match status" value="1"/>
</dbReference>
<dbReference type="CDD" id="cd00828">
    <property type="entry name" value="elong_cond_enzymes"/>
    <property type="match status" value="1"/>
</dbReference>
<keyword evidence="13" id="KW-1185">Reference proteome</keyword>
<dbReference type="InterPro" id="IPR014030">
    <property type="entry name" value="Ketoacyl_synth_N"/>
</dbReference>
<dbReference type="Gene3D" id="3.30.70.2490">
    <property type="match status" value="1"/>
</dbReference>
<proteinExistence type="inferred from homology"/>
<dbReference type="PROSITE" id="PS52004">
    <property type="entry name" value="KS3_2"/>
    <property type="match status" value="1"/>
</dbReference>
<evidence type="ECO:0000256" key="5">
    <source>
        <dbReference type="ARBA" id="ARBA00022679"/>
    </source>
</evidence>
<evidence type="ECO:0000256" key="6">
    <source>
        <dbReference type="PIRNR" id="PIRNR000454"/>
    </source>
</evidence>
<evidence type="ECO:0000313" key="12">
    <source>
        <dbReference type="EMBL" id="KAK8123763.1"/>
    </source>
</evidence>
<keyword evidence="9" id="KW-0175">Coiled coil</keyword>
<dbReference type="Gene3D" id="3.40.50.720">
    <property type="entry name" value="NAD(P)-binding Rossmann-like Domain"/>
    <property type="match status" value="1"/>
</dbReference>
<dbReference type="GO" id="GO:0005835">
    <property type="term" value="C:fatty acid synthase complex"/>
    <property type="evidence" value="ECO:0007669"/>
    <property type="project" value="InterPro"/>
</dbReference>
<accession>A0AAW0R465</accession>
<dbReference type="InterPro" id="IPR050830">
    <property type="entry name" value="Fungal_FAS"/>
</dbReference>
<dbReference type="Gene3D" id="3.90.25.70">
    <property type="match status" value="1"/>
</dbReference>
<dbReference type="SUPFAM" id="SSF51735">
    <property type="entry name" value="NAD(P)-binding Rossmann-fold domains"/>
    <property type="match status" value="1"/>
</dbReference>
<evidence type="ECO:0000256" key="2">
    <source>
        <dbReference type="ARBA" id="ARBA00013191"/>
    </source>
</evidence>
<evidence type="ECO:0000256" key="3">
    <source>
        <dbReference type="ARBA" id="ARBA00022450"/>
    </source>
</evidence>
<dbReference type="PROSITE" id="PS00606">
    <property type="entry name" value="KS3_1"/>
    <property type="match status" value="1"/>
</dbReference>
<dbReference type="InterPro" id="IPR026025">
    <property type="entry name" value="FAS_alpha_yeast"/>
</dbReference>
<dbReference type="SUPFAM" id="SSF52151">
    <property type="entry name" value="FabD/lysophospholipase-like"/>
    <property type="match status" value="1"/>
</dbReference>
<organism evidence="12 13">
    <name type="scientific">Apiospora kogelbergensis</name>
    <dbReference type="NCBI Taxonomy" id="1337665"/>
    <lineage>
        <taxon>Eukaryota</taxon>
        <taxon>Fungi</taxon>
        <taxon>Dikarya</taxon>
        <taxon>Ascomycota</taxon>
        <taxon>Pezizomycotina</taxon>
        <taxon>Sordariomycetes</taxon>
        <taxon>Xylariomycetidae</taxon>
        <taxon>Amphisphaeriales</taxon>
        <taxon>Apiosporaceae</taxon>
        <taxon>Apiospora</taxon>
    </lineage>
</organism>
<dbReference type="InterPro" id="IPR047224">
    <property type="entry name" value="FAS_alpha_su_C"/>
</dbReference>
<feature type="region of interest" description="Disordered" evidence="10">
    <location>
        <begin position="522"/>
        <end position="551"/>
    </location>
</feature>
<dbReference type="EC" id="2.3.1.41" evidence="2"/>
<dbReference type="InterPro" id="IPR014031">
    <property type="entry name" value="Ketoacyl_synth_C"/>
</dbReference>
<evidence type="ECO:0000256" key="8">
    <source>
        <dbReference type="PIRSR" id="PIRSR000454-4"/>
    </source>
</evidence>
<sequence length="1721" mass="187874">MSAETAYTAGEQELAQLLVIELLAHQFCSPVKWVDTQDAILCDLATERLIEVGPAETLVNMAKKTLKADYDIQDVALGRRRELLSHKKNADAIYYRTVAEEAPSTAFTSPTPVAPATAAPVVPAQPSAVSSPAAGTPEIELPSKPLTPTDTIVILVAVALKKPPVEIDASQTIKALCGGRSTVQNEIIGDLTKEFGSLPDQPEDIALVDLGSLLSDSGLGTKLGGCSNSLIAKLASAKLPAGSNMSTLRQYLDGRWSFKQDLQDRAMLLAISRQPTSRIADEKAVHAFLDGLAQDVLTSVGVDPQAMSRGAQSSTTATSNISPEALDALQNEHRDQDRALLNIYAKRLGHDLNDSDIEAKKAKSVIEKMQEKMDAWAAEHGEAYERGIAPKFDAKKVRLFNSFWNWAVQDLLSLVSSSITGATEEFESVLRERLAIFPTRVTKQLLDTINHIIHQVSNLAASPEKETTLDWLEDLQKTCNAAISRDEPVFKYSICSMVPVLRVDEKGNVSVDQYPRVMRGTSDCVSVRSPDELDDASPMSSLSTDSDPSESEAIFSCRNERPTYGAETLITSVYSDSIAFDGVESEGGTVHVGAGLKWVPELQSKGRSGWCRNDDISTVYLKWFQRAARDGISFHEKVILITGAGRDSIGAEILSMCLAAGANIIVTTSSYSKETCDYYQGIYRQHGARESQLVVAPFNGGSHQDTQNLIRYIYDDESKGGLGWDLDHVVPFAALGEAGRAVDGIDDKSELAHRVMLTNLVRLLGCIKSCKESRRIHTHPTHVVLPLSPNHGIFGQDGLYAESKIGLEALLNKWWSEDWNDYITLCGTVIGWTRGTSLMSNNDVLATGIESDLGVRTFSASEMAWHITGLMDDSISSFCELEPLMADLTGGLLATMSLKPVLDQIQERINSKSDSKKAIAKEDAQEKKACGVAAPVARRFTKKAKIQVENAAMPSWSEVESLGAKLGGMVNLDRIVVAVGFGEISPCGSARTRWEAECNDTFSVDGCVELAWIMGLIKYHNGPLKGKDYCGWLEVESSTPITDLEVKTKYQSHIIEHTGIRIIEKQEHDLTAPDQEQTLHEIAVTEDLAPFDVSLETAQDLKREHGDKVLITEKDDGQFSATLKAGTTLLIPKAFHFRNAVGAQVPAGWNPRAYGIPEDIITQVDPITLYALVATVEAFLSAGITDPYELYNHVHESELGNAVGASLGGLKSLHEMFKRRYLDRQVQKDILAETFVNTTAAWINMLLLGSSGPIRTPVGACATSLESIDTGYDLIVTGKAKAVLVGGTDALERDIAAGTFFHWFELVERQLLTNEQSSQTCKPLLIWIKMLRLVAPPKEASRPTTTTRAGFVEGEGAGIQLLTTAQLAIDMGLPIRGIIALTHTASDKIGRSVPAPGKGVLTIAAEREQPSNIPSRMLDINHRRQRLAHRMRQIEERRKLELGWLQGRLAALENGIFSTEKGEAKTPKLDQGLSGVDAEQYAKEYRREIQMDAERAMREVRNMYGNDFWRHEPSISPLRGALATWGLTIDDLDVANLHGTSTKKNDVNETAVIQSQLAHLGRTKGNVLPCVLQKSLLGHGKGAAGAFAVNGSLQMLASGLIPGNRNADNIDAELRDRDLLFFPSQTYRNPLGDVKAFSVTSFGFGQKGAQVIGVHPKYVLAAAFGASEEGYAAYRARVAERMAAANRRLQDAVYGGIGLVQVKEKSHYRDEDLEETLLRRR</sequence>
<evidence type="ECO:0000256" key="7">
    <source>
        <dbReference type="PIRSR" id="PIRSR000454-1"/>
    </source>
</evidence>
<comment type="similarity">
    <text evidence="1 6">Belongs to the thiolase-like superfamily. Fungal fatty acid synthetase subunit alpha family.</text>
</comment>
<dbReference type="InterPro" id="IPR016035">
    <property type="entry name" value="Acyl_Trfase/lysoPLipase"/>
</dbReference>
<dbReference type="GO" id="GO:0004312">
    <property type="term" value="F:fatty acid synthase activity"/>
    <property type="evidence" value="ECO:0007669"/>
    <property type="project" value="InterPro"/>
</dbReference>
<feature type="modified residue" description="O-(pantetheine 4'-phosphoryl)serine" evidence="8">
    <location>
        <position position="181"/>
    </location>
</feature>
<reference evidence="12 13" key="1">
    <citation type="submission" date="2023-01" db="EMBL/GenBank/DDBJ databases">
        <title>Analysis of 21 Apiospora genomes using comparative genomics revels a genus with tremendous synthesis potential of carbohydrate active enzymes and secondary metabolites.</title>
        <authorList>
            <person name="Sorensen T."/>
        </authorList>
    </citation>
    <scope>NUCLEOTIDE SEQUENCE [LARGE SCALE GENOMIC DNA]</scope>
    <source>
        <strain evidence="12 13">CBS 117206</strain>
    </source>
</reference>
<dbReference type="FunFam" id="3.40.50.720:FF:000168">
    <property type="entry name" value="Fatty acid synthase subunit alpha"/>
    <property type="match status" value="1"/>
</dbReference>
<dbReference type="SUPFAM" id="SSF53901">
    <property type="entry name" value="Thiolase-like"/>
    <property type="match status" value="2"/>
</dbReference>
<dbReference type="Pfam" id="PF18314">
    <property type="entry name" value="FAS_I_H"/>
    <property type="match status" value="1"/>
</dbReference>
<dbReference type="Gene3D" id="6.10.140.1410">
    <property type="match status" value="1"/>
</dbReference>
<keyword evidence="4" id="KW-0597">Phosphoprotein</keyword>
<dbReference type="Pfam" id="PF18325">
    <property type="entry name" value="Fas_alpha_ACP"/>
    <property type="match status" value="1"/>
</dbReference>